<protein>
    <submittedName>
        <fullName evidence="1">Uncharacterized protein</fullName>
    </submittedName>
</protein>
<proteinExistence type="predicted"/>
<dbReference type="AlphaFoldDB" id="A0AAC8Q9F6"/>
<evidence type="ECO:0000313" key="3">
    <source>
        <dbReference type="Proteomes" id="UP000035579"/>
    </source>
</evidence>
<keyword evidence="4" id="KW-1185">Reference proteome</keyword>
<organism evidence="1 3">
    <name type="scientific">Archangium gephyra</name>
    <dbReference type="NCBI Taxonomy" id="48"/>
    <lineage>
        <taxon>Bacteria</taxon>
        <taxon>Pseudomonadati</taxon>
        <taxon>Myxococcota</taxon>
        <taxon>Myxococcia</taxon>
        <taxon>Myxococcales</taxon>
        <taxon>Cystobacterineae</taxon>
        <taxon>Archangiaceae</taxon>
        <taxon>Archangium</taxon>
    </lineage>
</organism>
<dbReference type="EMBL" id="QUMU01000015">
    <property type="protein sequence ID" value="REG24025.1"/>
    <property type="molecule type" value="Genomic_DNA"/>
</dbReference>
<sequence>MASRWLGPAPWTLFDAFGAKGLELIRVPGRKAFRIEFRSGAFPVTYTRLALLDLEKDFLYELSNVSVSQEDEPALLERNARCHVVCGEDGTCEAVDFARVLESEGNAGVETVPAEGVLVRPHQPP</sequence>
<accession>A0AAC8Q9F6</accession>
<dbReference type="Proteomes" id="UP000256345">
    <property type="component" value="Unassembled WGS sequence"/>
</dbReference>
<gene>
    <name evidence="1" type="ORF">AA314_05094</name>
    <name evidence="2" type="ORF">ATI61_11564</name>
</gene>
<evidence type="ECO:0000313" key="1">
    <source>
        <dbReference type="EMBL" id="AKJ03468.1"/>
    </source>
</evidence>
<dbReference type="EMBL" id="CP011509">
    <property type="protein sequence ID" value="AKJ03468.1"/>
    <property type="molecule type" value="Genomic_DNA"/>
</dbReference>
<dbReference type="RefSeq" id="WP_147333173.1">
    <property type="nucleotide sequence ID" value="NZ_CP011509.1"/>
</dbReference>
<evidence type="ECO:0000313" key="4">
    <source>
        <dbReference type="Proteomes" id="UP000256345"/>
    </source>
</evidence>
<dbReference type="Proteomes" id="UP000035579">
    <property type="component" value="Chromosome"/>
</dbReference>
<dbReference type="KEGG" id="age:AA314_05094"/>
<reference evidence="1 3" key="1">
    <citation type="submission" date="2015-05" db="EMBL/GenBank/DDBJ databases">
        <title>Genome assembly of Archangium gephyra DSM 2261.</title>
        <authorList>
            <person name="Sharma G."/>
            <person name="Subramanian S."/>
        </authorList>
    </citation>
    <scope>NUCLEOTIDE SEQUENCE [LARGE SCALE GENOMIC DNA]</scope>
    <source>
        <strain evidence="1 3">DSM 2261</strain>
    </source>
</reference>
<reference evidence="2 4" key="2">
    <citation type="submission" date="2018-08" db="EMBL/GenBank/DDBJ databases">
        <title>Genomic Encyclopedia of Archaeal and Bacterial Type Strains, Phase II (KMG-II): from individual species to whole genera.</title>
        <authorList>
            <person name="Goeker M."/>
        </authorList>
    </citation>
    <scope>NUCLEOTIDE SEQUENCE [LARGE SCALE GENOMIC DNA]</scope>
    <source>
        <strain evidence="2 4">DSM 2261</strain>
    </source>
</reference>
<name>A0AAC8Q9F6_9BACT</name>
<evidence type="ECO:0000313" key="2">
    <source>
        <dbReference type="EMBL" id="REG24025.1"/>
    </source>
</evidence>